<dbReference type="InterPro" id="IPR003208">
    <property type="entry name" value="Dehydtase/Dehydtase_re"/>
</dbReference>
<dbReference type="Pfam" id="PF02288">
    <property type="entry name" value="Dehydratase_MU"/>
    <property type="match status" value="1"/>
</dbReference>
<dbReference type="InterPro" id="IPR009192">
    <property type="entry name" value="Diol/glycerol_deHydtase_re_ssu"/>
</dbReference>
<dbReference type="EMBL" id="CPYI01000001">
    <property type="protein sequence ID" value="CNE01386.1"/>
    <property type="molecule type" value="Genomic_DNA"/>
</dbReference>
<evidence type="ECO:0000313" key="2">
    <source>
        <dbReference type="Proteomes" id="UP000045824"/>
    </source>
</evidence>
<dbReference type="InterPro" id="IPR010254">
    <property type="entry name" value="B12-dep_deHydtase_bsu"/>
</dbReference>
<dbReference type="Proteomes" id="UP000045824">
    <property type="component" value="Unassembled WGS sequence"/>
</dbReference>
<sequence>MNFTHDAPAIVISLTSSTPEAVWHQVLLGIEEEGIPWQWQQDDDTDATQRAWQAATRSPLLVGLACSADEVIVHLRHLPPASPLFRQPLAQDEDPLRRLGNNAARLVKGLPFK</sequence>
<evidence type="ECO:0000313" key="1">
    <source>
        <dbReference type="EMBL" id="CNE01386.1"/>
    </source>
</evidence>
<name>A0A0T9KHN9_YERKR</name>
<dbReference type="PIRSF" id="PIRSF011503">
    <property type="entry name" value="DdrB_PduH"/>
    <property type="match status" value="1"/>
</dbReference>
<dbReference type="Gene3D" id="3.40.50.10150">
    <property type="entry name" value="B12-dependent dehydatase associated subunit"/>
    <property type="match status" value="1"/>
</dbReference>
<dbReference type="SUPFAM" id="SSF52968">
    <property type="entry name" value="B12-dependent dehydatase associated subunit"/>
    <property type="match status" value="1"/>
</dbReference>
<accession>A0A0T9KHN9</accession>
<proteinExistence type="predicted"/>
<dbReference type="AlphaFoldDB" id="A0A0T9KHN9"/>
<organism evidence="1 2">
    <name type="scientific">Yersinia kristensenii</name>
    <dbReference type="NCBI Taxonomy" id="28152"/>
    <lineage>
        <taxon>Bacteria</taxon>
        <taxon>Pseudomonadati</taxon>
        <taxon>Pseudomonadota</taxon>
        <taxon>Gammaproteobacteria</taxon>
        <taxon>Enterobacterales</taxon>
        <taxon>Yersiniaceae</taxon>
        <taxon>Yersinia</taxon>
    </lineage>
</organism>
<dbReference type="RefSeq" id="WP_050118140.1">
    <property type="nucleotide sequence ID" value="NZ_CAWMAB010000001.1"/>
</dbReference>
<protein>
    <submittedName>
        <fullName evidence="1">Putative propanediol utilization diol dehydratase reactivation protein</fullName>
    </submittedName>
</protein>
<reference evidence="1 2" key="1">
    <citation type="submission" date="2015-03" db="EMBL/GenBank/DDBJ databases">
        <authorList>
            <person name="Murphy D."/>
        </authorList>
    </citation>
    <scope>NUCLEOTIDE SEQUENCE [LARGE SCALE GENOMIC DNA]</scope>
    <source>
        <strain evidence="1 2">FCF326</strain>
    </source>
</reference>
<gene>
    <name evidence="1" type="primary">ddrB</name>
    <name evidence="1" type="ORF">ERS008491_00187</name>
</gene>